<dbReference type="Pfam" id="PF26639">
    <property type="entry name" value="Het-6_barrel"/>
    <property type="match status" value="1"/>
</dbReference>
<keyword evidence="3" id="KW-1185">Reference proteome</keyword>
<gene>
    <name evidence="2" type="ORF">K444DRAFT_613061</name>
</gene>
<dbReference type="PANTHER" id="PTHR24148">
    <property type="entry name" value="ANKYRIN REPEAT DOMAIN-CONTAINING PROTEIN 39 HOMOLOG-RELATED"/>
    <property type="match status" value="1"/>
</dbReference>
<dbReference type="Proteomes" id="UP000235371">
    <property type="component" value="Unassembled WGS sequence"/>
</dbReference>
<accession>A0A2J6TAH9</accession>
<dbReference type="EMBL" id="KZ613803">
    <property type="protein sequence ID" value="PMD60036.1"/>
    <property type="molecule type" value="Genomic_DNA"/>
</dbReference>
<dbReference type="AlphaFoldDB" id="A0A2J6TAH9"/>
<dbReference type="OrthoDB" id="194358at2759"/>
<dbReference type="InterPro" id="IPR010730">
    <property type="entry name" value="HET"/>
</dbReference>
<dbReference type="InterPro" id="IPR052895">
    <property type="entry name" value="HetReg/Transcr_Mod"/>
</dbReference>
<name>A0A2J6TAH9_9HELO</name>
<feature type="domain" description="Heterokaryon incompatibility" evidence="1">
    <location>
        <begin position="45"/>
        <end position="191"/>
    </location>
</feature>
<dbReference type="PANTHER" id="PTHR24148:SF64">
    <property type="entry name" value="HETEROKARYON INCOMPATIBILITY DOMAIN-CONTAINING PROTEIN"/>
    <property type="match status" value="1"/>
</dbReference>
<dbReference type="Pfam" id="PF06985">
    <property type="entry name" value="HET"/>
    <property type="match status" value="1"/>
</dbReference>
<dbReference type="InParanoid" id="A0A2J6TAH9"/>
<evidence type="ECO:0000259" key="1">
    <source>
        <dbReference type="Pfam" id="PF06985"/>
    </source>
</evidence>
<proteinExistence type="predicted"/>
<protein>
    <submittedName>
        <fullName evidence="2">HET-domain-containing protein</fullName>
    </submittedName>
</protein>
<evidence type="ECO:0000313" key="3">
    <source>
        <dbReference type="Proteomes" id="UP000235371"/>
    </source>
</evidence>
<sequence>MAPLKLYKQLGDNEIRIAEIKSTSNEADDVHCHLLHVSRDEPGGYQALSYAWGPPQERGIGQIYLEGTPHAVTRTMEIALRKLRRKDGQPPLMIWIDALCINQEDDDEKCEQVEKMRTIYQQATEVSIWLGPEDWSIQSSLAWQLIRDLYNCPRDVDALSNIIQPSRKTEFDALVRFFRRDYFWRIWVVQEVACAAKATVYFGSDSIPWSGLVEVCDKLSDARAFLRRAIYHDKPASLFSLMTGGPKNLVLSKGVTSPFSETTAPSLLDLLSTHLSKGSSLQHDKVYGIVGVSADRDSFGKIDYGRSVRATYIHTARHIISTTGRLDVICMQQNDDNVHDLPSWVADWERRNLFPKHRVVSLRYRTPGFTASGSSISRVSFSHNDEVLTAAGFVVDTIKIVSQPLYVHGLENEVLPTLEKFSDWWNVFVNNVGSSDEDLAVFQRTFCGGSWAPSYSEGEFKEDQTHRLTLFFGLMQRLLPHLIPEGSPISLTMPANAAADEMIERCERAMVSSAALRMHAKRLVISDEKLAGLAPQLAEVGDKIVVLLGCNFPVVLREVDCRCEFIGEVYLDGIMHGEAMEGLKSGKYKEQNFEIH</sequence>
<evidence type="ECO:0000313" key="2">
    <source>
        <dbReference type="EMBL" id="PMD60036.1"/>
    </source>
</evidence>
<organism evidence="2 3">
    <name type="scientific">Hyaloscypha bicolor E</name>
    <dbReference type="NCBI Taxonomy" id="1095630"/>
    <lineage>
        <taxon>Eukaryota</taxon>
        <taxon>Fungi</taxon>
        <taxon>Dikarya</taxon>
        <taxon>Ascomycota</taxon>
        <taxon>Pezizomycotina</taxon>
        <taxon>Leotiomycetes</taxon>
        <taxon>Helotiales</taxon>
        <taxon>Hyaloscyphaceae</taxon>
        <taxon>Hyaloscypha</taxon>
        <taxon>Hyaloscypha bicolor</taxon>
    </lineage>
</organism>
<dbReference type="GeneID" id="36588345"/>
<dbReference type="RefSeq" id="XP_024736940.1">
    <property type="nucleotide sequence ID" value="XM_024880268.1"/>
</dbReference>
<reference evidence="2 3" key="1">
    <citation type="submission" date="2016-04" db="EMBL/GenBank/DDBJ databases">
        <title>A degradative enzymes factory behind the ericoid mycorrhizal symbiosis.</title>
        <authorList>
            <consortium name="DOE Joint Genome Institute"/>
            <person name="Martino E."/>
            <person name="Morin E."/>
            <person name="Grelet G."/>
            <person name="Kuo A."/>
            <person name="Kohler A."/>
            <person name="Daghino S."/>
            <person name="Barry K."/>
            <person name="Choi C."/>
            <person name="Cichocki N."/>
            <person name="Clum A."/>
            <person name="Copeland A."/>
            <person name="Hainaut M."/>
            <person name="Haridas S."/>
            <person name="Labutti K."/>
            <person name="Lindquist E."/>
            <person name="Lipzen A."/>
            <person name="Khouja H.-R."/>
            <person name="Murat C."/>
            <person name="Ohm R."/>
            <person name="Olson A."/>
            <person name="Spatafora J."/>
            <person name="Veneault-Fourrey C."/>
            <person name="Henrissat B."/>
            <person name="Grigoriev I."/>
            <person name="Martin F."/>
            <person name="Perotto S."/>
        </authorList>
    </citation>
    <scope>NUCLEOTIDE SEQUENCE [LARGE SCALE GENOMIC DNA]</scope>
    <source>
        <strain evidence="2 3">E</strain>
    </source>
</reference>